<reference evidence="3" key="1">
    <citation type="journal article" date="2019" name="Int. J. Syst. Evol. Microbiol.">
        <title>The Global Catalogue of Microorganisms (GCM) 10K type strain sequencing project: providing services to taxonomists for standard genome sequencing and annotation.</title>
        <authorList>
            <consortium name="The Broad Institute Genomics Platform"/>
            <consortium name="The Broad Institute Genome Sequencing Center for Infectious Disease"/>
            <person name="Wu L."/>
            <person name="Ma J."/>
        </authorList>
    </citation>
    <scope>NUCLEOTIDE SEQUENCE [LARGE SCALE GENOMIC DNA]</scope>
    <source>
        <strain evidence="3">CGMCC 4.7397</strain>
    </source>
</reference>
<accession>A0ABW1IDB3</accession>
<dbReference type="EMBL" id="JBHSQK010000081">
    <property type="protein sequence ID" value="MFC5951702.1"/>
    <property type="molecule type" value="Genomic_DNA"/>
</dbReference>
<dbReference type="Proteomes" id="UP001596119">
    <property type="component" value="Unassembled WGS sequence"/>
</dbReference>
<feature type="compositionally biased region" description="Low complexity" evidence="1">
    <location>
        <begin position="74"/>
        <end position="87"/>
    </location>
</feature>
<gene>
    <name evidence="2" type="ORF">ACFQH9_25900</name>
</gene>
<keyword evidence="3" id="KW-1185">Reference proteome</keyword>
<sequence length="99" mass="10757">MFPIVVAVGLAALIGLSVAVGVGAAREEVDKERERLRGLEWDLWIREQEIVSLAEVTGCRSCELLRRRAELHSAPPDRAAGPRPGLASRGVGPLRSPHR</sequence>
<organism evidence="2 3">
    <name type="scientific">Pseudonocardia lutea</name>
    <dbReference type="NCBI Taxonomy" id="2172015"/>
    <lineage>
        <taxon>Bacteria</taxon>
        <taxon>Bacillati</taxon>
        <taxon>Actinomycetota</taxon>
        <taxon>Actinomycetes</taxon>
        <taxon>Pseudonocardiales</taxon>
        <taxon>Pseudonocardiaceae</taxon>
        <taxon>Pseudonocardia</taxon>
    </lineage>
</organism>
<evidence type="ECO:0000313" key="2">
    <source>
        <dbReference type="EMBL" id="MFC5951702.1"/>
    </source>
</evidence>
<feature type="region of interest" description="Disordered" evidence="1">
    <location>
        <begin position="73"/>
        <end position="99"/>
    </location>
</feature>
<protein>
    <recommendedName>
        <fullName evidence="4">Cell division protein FtsL</fullName>
    </recommendedName>
</protein>
<proteinExistence type="predicted"/>
<evidence type="ECO:0008006" key="4">
    <source>
        <dbReference type="Google" id="ProtNLM"/>
    </source>
</evidence>
<evidence type="ECO:0000313" key="3">
    <source>
        <dbReference type="Proteomes" id="UP001596119"/>
    </source>
</evidence>
<name>A0ABW1IDB3_9PSEU</name>
<evidence type="ECO:0000256" key="1">
    <source>
        <dbReference type="SAM" id="MobiDB-lite"/>
    </source>
</evidence>
<comment type="caution">
    <text evidence="2">The sequence shown here is derived from an EMBL/GenBank/DDBJ whole genome shotgun (WGS) entry which is preliminary data.</text>
</comment>
<dbReference type="RefSeq" id="WP_379569901.1">
    <property type="nucleotide sequence ID" value="NZ_JBHSQK010000081.1"/>
</dbReference>